<proteinExistence type="predicted"/>
<organism evidence="1 2">
    <name type="scientific">Cirrhinus mrigala</name>
    <name type="common">Mrigala</name>
    <dbReference type="NCBI Taxonomy" id="683832"/>
    <lineage>
        <taxon>Eukaryota</taxon>
        <taxon>Metazoa</taxon>
        <taxon>Chordata</taxon>
        <taxon>Craniata</taxon>
        <taxon>Vertebrata</taxon>
        <taxon>Euteleostomi</taxon>
        <taxon>Actinopterygii</taxon>
        <taxon>Neopterygii</taxon>
        <taxon>Teleostei</taxon>
        <taxon>Ostariophysi</taxon>
        <taxon>Cypriniformes</taxon>
        <taxon>Cyprinidae</taxon>
        <taxon>Labeoninae</taxon>
        <taxon>Labeonini</taxon>
        <taxon>Cirrhinus</taxon>
    </lineage>
</organism>
<dbReference type="EMBL" id="JAMKFB020000323">
    <property type="protein sequence ID" value="KAL0149760.1"/>
    <property type="molecule type" value="Genomic_DNA"/>
</dbReference>
<feature type="non-terminal residue" evidence="1">
    <location>
        <position position="95"/>
    </location>
</feature>
<reference evidence="1 2" key="1">
    <citation type="submission" date="2024-05" db="EMBL/GenBank/DDBJ databases">
        <title>Genome sequencing and assembly of Indian major carp, Cirrhinus mrigala (Hamilton, 1822).</title>
        <authorList>
            <person name="Mohindra V."/>
            <person name="Chowdhury L.M."/>
            <person name="Lal K."/>
            <person name="Jena J.K."/>
        </authorList>
    </citation>
    <scope>NUCLEOTIDE SEQUENCE [LARGE SCALE GENOMIC DNA]</scope>
    <source>
        <strain evidence="1">CM1030</strain>
        <tissue evidence="1">Blood</tissue>
    </source>
</reference>
<name>A0ABD0MLA9_CIRMR</name>
<evidence type="ECO:0000313" key="2">
    <source>
        <dbReference type="Proteomes" id="UP001529510"/>
    </source>
</evidence>
<sequence>MNTTQCHMNPINTHSFSQGRELHVPFRGNEYPEEMCWCGVKRDPSRDLYPRWRCDRFLLYFCPRRSHRTPLTDVNTAPGSCVRIEPPPAFSTRLY</sequence>
<dbReference type="Proteomes" id="UP001529510">
    <property type="component" value="Unassembled WGS sequence"/>
</dbReference>
<accession>A0ABD0MLA9</accession>
<comment type="caution">
    <text evidence="1">The sequence shown here is derived from an EMBL/GenBank/DDBJ whole genome shotgun (WGS) entry which is preliminary data.</text>
</comment>
<gene>
    <name evidence="1" type="ORF">M9458_054950</name>
</gene>
<evidence type="ECO:0000313" key="1">
    <source>
        <dbReference type="EMBL" id="KAL0149760.1"/>
    </source>
</evidence>
<dbReference type="AlphaFoldDB" id="A0ABD0MLA9"/>
<protein>
    <submittedName>
        <fullName evidence="1">Uncharacterized protein</fullName>
    </submittedName>
</protein>
<keyword evidence="2" id="KW-1185">Reference proteome</keyword>